<organism evidence="1 2">
    <name type="scientific">Desulfosudis oleivorans (strain DSM 6200 / JCM 39069 / Hxd3)</name>
    <name type="common">Desulfococcus oleovorans</name>
    <dbReference type="NCBI Taxonomy" id="96561"/>
    <lineage>
        <taxon>Bacteria</taxon>
        <taxon>Pseudomonadati</taxon>
        <taxon>Thermodesulfobacteriota</taxon>
        <taxon>Desulfobacteria</taxon>
        <taxon>Desulfobacterales</taxon>
        <taxon>Desulfosudaceae</taxon>
        <taxon>Desulfosudis</taxon>
    </lineage>
</organism>
<dbReference type="RefSeq" id="WP_012175806.1">
    <property type="nucleotide sequence ID" value="NC_009943.1"/>
</dbReference>
<dbReference type="AlphaFoldDB" id="A8ZVK7"/>
<name>A8ZVK7_DESOH</name>
<keyword evidence="2" id="KW-1185">Reference proteome</keyword>
<proteinExistence type="predicted"/>
<dbReference type="EMBL" id="CP000859">
    <property type="protein sequence ID" value="ABW68194.1"/>
    <property type="molecule type" value="Genomic_DNA"/>
</dbReference>
<sequence>MAAMPKPDDTAPAFTLNREYMGVARTTFLIGPNGKIAHVWEKVRVKDHAESVFQACCDLS</sequence>
<dbReference type="KEGG" id="dol:Dole_2390"/>
<reference evidence="1 2" key="1">
    <citation type="submission" date="2007-10" db="EMBL/GenBank/DDBJ databases">
        <title>Complete sequence of Desulfococcus oleovorans Hxd3.</title>
        <authorList>
            <consortium name="US DOE Joint Genome Institute"/>
            <person name="Copeland A."/>
            <person name="Lucas S."/>
            <person name="Lapidus A."/>
            <person name="Barry K."/>
            <person name="Glavina del Rio T."/>
            <person name="Dalin E."/>
            <person name="Tice H."/>
            <person name="Pitluck S."/>
            <person name="Kiss H."/>
            <person name="Brettin T."/>
            <person name="Bruce D."/>
            <person name="Detter J.C."/>
            <person name="Han C."/>
            <person name="Schmutz J."/>
            <person name="Larimer F."/>
            <person name="Land M."/>
            <person name="Hauser L."/>
            <person name="Kyrpides N."/>
            <person name="Kim E."/>
            <person name="Wawrik B."/>
            <person name="Richardson P."/>
        </authorList>
    </citation>
    <scope>NUCLEOTIDE SEQUENCE [LARGE SCALE GENOMIC DNA]</scope>
    <source>
        <strain evidence="2">DSM 6200 / JCM 39069 / Hxd3</strain>
    </source>
</reference>
<dbReference type="Proteomes" id="UP000008561">
    <property type="component" value="Chromosome"/>
</dbReference>
<protein>
    <recommendedName>
        <fullName evidence="3">Redoxin domain-containing protein</fullName>
    </recommendedName>
</protein>
<dbReference type="InterPro" id="IPR036249">
    <property type="entry name" value="Thioredoxin-like_sf"/>
</dbReference>
<evidence type="ECO:0000313" key="1">
    <source>
        <dbReference type="EMBL" id="ABW68194.1"/>
    </source>
</evidence>
<dbReference type="HOGENOM" id="CLU_2933872_0_0_7"/>
<accession>A8ZVK7</accession>
<dbReference type="SUPFAM" id="SSF52833">
    <property type="entry name" value="Thioredoxin-like"/>
    <property type="match status" value="1"/>
</dbReference>
<gene>
    <name evidence="1" type="ordered locus">Dole_2390</name>
</gene>
<dbReference type="eggNOG" id="COG1225">
    <property type="taxonomic scope" value="Bacteria"/>
</dbReference>
<evidence type="ECO:0008006" key="3">
    <source>
        <dbReference type="Google" id="ProtNLM"/>
    </source>
</evidence>
<evidence type="ECO:0000313" key="2">
    <source>
        <dbReference type="Proteomes" id="UP000008561"/>
    </source>
</evidence>
<dbReference type="Gene3D" id="3.40.30.10">
    <property type="entry name" value="Glutaredoxin"/>
    <property type="match status" value="1"/>
</dbReference>
<dbReference type="STRING" id="96561.Dole_2390"/>